<feature type="binding site" evidence="7">
    <location>
        <position position="415"/>
    </location>
    <ligand>
        <name>ATP</name>
        <dbReference type="ChEBI" id="CHEBI:30616"/>
    </ligand>
</feature>
<dbReference type="Gene3D" id="1.10.560.10">
    <property type="entry name" value="GroEL-like equatorial domain"/>
    <property type="match status" value="1"/>
</dbReference>
<dbReference type="CDD" id="cd03344">
    <property type="entry name" value="GroEL"/>
    <property type="match status" value="1"/>
</dbReference>
<name>A0A5D4GZK7_9HYPH</name>
<comment type="caution">
    <text evidence="7">Lacks conserved residue(s) required for the propagation of feature annotation.</text>
</comment>
<reference evidence="11 12" key="1">
    <citation type="submission" date="2019-08" db="EMBL/GenBank/DDBJ databases">
        <authorList>
            <person name="Seo Y.L."/>
        </authorList>
    </citation>
    <scope>NUCLEOTIDE SEQUENCE [LARGE SCALE GENOMIC DNA]</scope>
    <source>
        <strain evidence="11 12">MaA-C15</strain>
    </source>
</reference>
<dbReference type="GO" id="GO:0051082">
    <property type="term" value="F:unfolded protein binding"/>
    <property type="evidence" value="ECO:0007669"/>
    <property type="project" value="UniProtKB-UniRule"/>
</dbReference>
<keyword evidence="4 7" id="KW-0067">ATP-binding</keyword>
<evidence type="ECO:0000256" key="9">
    <source>
        <dbReference type="RuleBase" id="RU000419"/>
    </source>
</evidence>
<dbReference type="EMBL" id="VSZS01000056">
    <property type="protein sequence ID" value="TYR34231.1"/>
    <property type="molecule type" value="Genomic_DNA"/>
</dbReference>
<dbReference type="NCBIfam" id="TIGR02348">
    <property type="entry name" value="GroEL"/>
    <property type="match status" value="1"/>
</dbReference>
<feature type="coiled-coil region" evidence="10">
    <location>
        <begin position="339"/>
        <end position="366"/>
    </location>
</feature>
<dbReference type="NCBIfam" id="NF009488">
    <property type="entry name" value="PRK12850.1"/>
    <property type="match status" value="1"/>
</dbReference>
<keyword evidence="10" id="KW-0175">Coiled coil</keyword>
<comment type="caution">
    <text evidence="11">The sequence shown here is derived from an EMBL/GenBank/DDBJ whole genome shotgun (WGS) entry which is preliminary data.</text>
</comment>
<evidence type="ECO:0000313" key="12">
    <source>
        <dbReference type="Proteomes" id="UP000323258"/>
    </source>
</evidence>
<dbReference type="AlphaFoldDB" id="A0A5D4GZK7"/>
<evidence type="ECO:0000256" key="8">
    <source>
        <dbReference type="RuleBase" id="RU000418"/>
    </source>
</evidence>
<dbReference type="FunFam" id="1.10.560.10:FF:000001">
    <property type="entry name" value="60 kDa chaperonin"/>
    <property type="match status" value="1"/>
</dbReference>
<dbReference type="NCBIfam" id="NF000592">
    <property type="entry name" value="PRK00013.1"/>
    <property type="match status" value="1"/>
</dbReference>
<dbReference type="GO" id="GO:0140662">
    <property type="term" value="F:ATP-dependent protein folding chaperone"/>
    <property type="evidence" value="ECO:0007669"/>
    <property type="project" value="InterPro"/>
</dbReference>
<keyword evidence="5 7" id="KW-0143">Chaperone</keyword>
<dbReference type="InterPro" id="IPR002423">
    <property type="entry name" value="Cpn60/GroEL/TCP-1"/>
</dbReference>
<organism evidence="11 12">
    <name type="scientific">Neoaquamicrobium microcysteis</name>
    <dbReference type="NCBI Taxonomy" id="2682781"/>
    <lineage>
        <taxon>Bacteria</taxon>
        <taxon>Pseudomonadati</taxon>
        <taxon>Pseudomonadota</taxon>
        <taxon>Alphaproteobacteria</taxon>
        <taxon>Hyphomicrobiales</taxon>
        <taxon>Phyllobacteriaceae</taxon>
        <taxon>Neoaquamicrobium</taxon>
    </lineage>
</organism>
<dbReference type="SUPFAM" id="SSF48592">
    <property type="entry name" value="GroEL equatorial domain-like"/>
    <property type="match status" value="1"/>
</dbReference>
<dbReference type="PROSITE" id="PS00296">
    <property type="entry name" value="CHAPERONINS_CPN60"/>
    <property type="match status" value="1"/>
</dbReference>
<dbReference type="GO" id="GO:0042026">
    <property type="term" value="P:protein refolding"/>
    <property type="evidence" value="ECO:0007669"/>
    <property type="project" value="UniProtKB-UniRule"/>
</dbReference>
<dbReference type="SUPFAM" id="SSF54849">
    <property type="entry name" value="GroEL-intermediate domain like"/>
    <property type="match status" value="1"/>
</dbReference>
<gene>
    <name evidence="7 11" type="primary">groL</name>
    <name evidence="7" type="synonym">groEL</name>
    <name evidence="11" type="ORF">FY036_04760</name>
</gene>
<evidence type="ECO:0000313" key="11">
    <source>
        <dbReference type="EMBL" id="TYR34231.1"/>
    </source>
</evidence>
<comment type="similarity">
    <text evidence="1 7 8">Belongs to the chaperonin (HSP60) family.</text>
</comment>
<dbReference type="InterPro" id="IPR027409">
    <property type="entry name" value="GroEL-like_apical_dom_sf"/>
</dbReference>
<dbReference type="GO" id="GO:0016853">
    <property type="term" value="F:isomerase activity"/>
    <property type="evidence" value="ECO:0007669"/>
    <property type="project" value="UniProtKB-KW"/>
</dbReference>
<dbReference type="InterPro" id="IPR001844">
    <property type="entry name" value="Cpn60/GroEL"/>
</dbReference>
<dbReference type="PANTHER" id="PTHR45633">
    <property type="entry name" value="60 KDA HEAT SHOCK PROTEIN, MITOCHONDRIAL"/>
    <property type="match status" value="1"/>
</dbReference>
<dbReference type="Proteomes" id="UP000323258">
    <property type="component" value="Unassembled WGS sequence"/>
</dbReference>
<feature type="binding site" evidence="7">
    <location>
        <begin position="30"/>
        <end position="33"/>
    </location>
    <ligand>
        <name>ATP</name>
        <dbReference type="ChEBI" id="CHEBI:30616"/>
    </ligand>
</feature>
<dbReference type="SUPFAM" id="SSF52029">
    <property type="entry name" value="GroEL apical domain-like"/>
    <property type="match status" value="1"/>
</dbReference>
<dbReference type="InterPro" id="IPR027410">
    <property type="entry name" value="TCP-1-like_intermed_sf"/>
</dbReference>
<comment type="function">
    <text evidence="7 9">Together with its co-chaperonin GroES, plays an essential role in assisting protein folding. The GroEL-GroES system forms a nano-cage that allows encapsulation of the non-native substrate proteins and provides a physical environment optimized to promote and accelerate protein folding.</text>
</comment>
<dbReference type="NCBIfam" id="NF009489">
    <property type="entry name" value="PRK12851.1"/>
    <property type="match status" value="1"/>
</dbReference>
<dbReference type="GO" id="GO:0005524">
    <property type="term" value="F:ATP binding"/>
    <property type="evidence" value="ECO:0007669"/>
    <property type="project" value="UniProtKB-UniRule"/>
</dbReference>
<proteinExistence type="inferred from homology"/>
<dbReference type="GO" id="GO:0005737">
    <property type="term" value="C:cytoplasm"/>
    <property type="evidence" value="ECO:0007669"/>
    <property type="project" value="UniProtKB-SubCell"/>
</dbReference>
<keyword evidence="2 7" id="KW-0963">Cytoplasm</keyword>
<comment type="subunit">
    <text evidence="7 9">Forms a cylinder of 14 subunits composed of two heptameric rings stacked back-to-back. Interacts with the co-chaperonin GroES.</text>
</comment>
<sequence>MAAKEVKFHSDAREKMLRGVDILANAVKVTLGPKGRNVVIDKSFGAPRITKDGVSVAKEIELEDKFENMGAQMVREVASKTNDLAGDGTTTATVLAQAIVKEGAKAVASGMNPMDLKRGIDRAVDAVVAELKANARKISKNDEIAQVGTISANGDAEIGRFLAQAMEKVGNEGVITVEEAKTAETELEVVEGMQFDRGYLSPYFVTNQDKMRVEFDEPYVLIHEKKLSNLQVLLPVLEAVVQSGKPLIIIAEDVEGEALATLVVNKLRGGLKVAAVKAPGFGDRRKAMLEDIAILTGGTAISEDLGIKLENVGLDMLGRAKKVVIEKENTTIVDGSGRKDEIEGRVRQIKAQIEETTSDYDREKLQERLAKLAGGVAVIRVGGATEVEVKEKKDRVDDALHATRAAVEEGILPGGGVALLRAARALDNVQVDNTDQKHGVEIVRRAIEAPVRQIAENAGAEGSIIVGKLRERTDFAFGWNAQTNEYGDLFAQGVIDPAKVVRTALQDAASVAGLLVTTEAMIAERPKKDVAPALPAGGMDF</sequence>
<reference evidence="11 12" key="2">
    <citation type="submission" date="2019-09" db="EMBL/GenBank/DDBJ databases">
        <title>Mesorhizobium sp. MaA-C15 isolated from Microcystis aeruginosa.</title>
        <authorList>
            <person name="Jeong S.E."/>
            <person name="Jin H.M."/>
            <person name="Jeon C.O."/>
        </authorList>
    </citation>
    <scope>NUCLEOTIDE SEQUENCE [LARGE SCALE GENOMIC DNA]</scope>
    <source>
        <strain evidence="11 12">MaA-C15</strain>
    </source>
</reference>
<dbReference type="OrthoDB" id="9766614at2"/>
<dbReference type="RefSeq" id="WP_148913570.1">
    <property type="nucleotide sequence ID" value="NZ_VSZS01000056.1"/>
</dbReference>
<comment type="subcellular location">
    <subcellularLocation>
        <location evidence="7">Cytoplasm</location>
    </subcellularLocation>
</comment>
<protein>
    <recommendedName>
        <fullName evidence="7">Chaperonin GroEL</fullName>
        <ecNumber evidence="7">5.6.1.7</ecNumber>
    </recommendedName>
    <alternativeName>
        <fullName evidence="7">60 kDa chaperonin</fullName>
    </alternativeName>
    <alternativeName>
        <fullName evidence="7">Chaperonin-60</fullName>
        <shortName evidence="7">Cpn60</shortName>
    </alternativeName>
</protein>
<evidence type="ECO:0000256" key="1">
    <source>
        <dbReference type="ARBA" id="ARBA00006607"/>
    </source>
</evidence>
<evidence type="ECO:0000256" key="3">
    <source>
        <dbReference type="ARBA" id="ARBA00022741"/>
    </source>
</evidence>
<dbReference type="Gene3D" id="3.50.7.10">
    <property type="entry name" value="GroEL"/>
    <property type="match status" value="1"/>
</dbReference>
<dbReference type="Pfam" id="PF00118">
    <property type="entry name" value="Cpn60_TCP1"/>
    <property type="match status" value="1"/>
</dbReference>
<accession>A0A5D4GZK7</accession>
<dbReference type="PRINTS" id="PR00298">
    <property type="entry name" value="CHAPERONIN60"/>
</dbReference>
<feature type="binding site" evidence="7">
    <location>
        <position position="496"/>
    </location>
    <ligand>
        <name>ATP</name>
        <dbReference type="ChEBI" id="CHEBI:30616"/>
    </ligand>
</feature>
<feature type="binding site" evidence="7">
    <location>
        <position position="51"/>
    </location>
    <ligand>
        <name>ATP</name>
        <dbReference type="ChEBI" id="CHEBI:30616"/>
    </ligand>
</feature>
<evidence type="ECO:0000256" key="4">
    <source>
        <dbReference type="ARBA" id="ARBA00022840"/>
    </source>
</evidence>
<dbReference type="NCBIfam" id="NF009487">
    <property type="entry name" value="PRK12849.1"/>
    <property type="match status" value="1"/>
</dbReference>
<feature type="binding site" evidence="7">
    <location>
        <begin position="87"/>
        <end position="91"/>
    </location>
    <ligand>
        <name>ATP</name>
        <dbReference type="ChEBI" id="CHEBI:30616"/>
    </ligand>
</feature>
<evidence type="ECO:0000256" key="2">
    <source>
        <dbReference type="ARBA" id="ARBA00022490"/>
    </source>
</evidence>
<keyword evidence="12" id="KW-1185">Reference proteome</keyword>
<evidence type="ECO:0000256" key="6">
    <source>
        <dbReference type="ARBA" id="ARBA00023235"/>
    </source>
</evidence>
<dbReference type="FunFam" id="3.50.7.10:FF:000001">
    <property type="entry name" value="60 kDa chaperonin"/>
    <property type="match status" value="1"/>
</dbReference>
<evidence type="ECO:0000256" key="10">
    <source>
        <dbReference type="SAM" id="Coils"/>
    </source>
</evidence>
<dbReference type="Gene3D" id="3.30.260.10">
    <property type="entry name" value="TCP-1-like chaperonin intermediate domain"/>
    <property type="match status" value="1"/>
</dbReference>
<evidence type="ECO:0000256" key="5">
    <source>
        <dbReference type="ARBA" id="ARBA00023186"/>
    </source>
</evidence>
<keyword evidence="6 7" id="KW-0413">Isomerase</keyword>
<dbReference type="EC" id="5.6.1.7" evidence="7"/>
<dbReference type="InterPro" id="IPR018370">
    <property type="entry name" value="Chaperonin_Cpn60_CS"/>
</dbReference>
<keyword evidence="3 7" id="KW-0547">Nucleotide-binding</keyword>
<dbReference type="InterPro" id="IPR027413">
    <property type="entry name" value="GROEL-like_equatorial_sf"/>
</dbReference>
<evidence type="ECO:0000256" key="7">
    <source>
        <dbReference type="HAMAP-Rule" id="MF_00600"/>
    </source>
</evidence>
<dbReference type="HAMAP" id="MF_00600">
    <property type="entry name" value="CH60"/>
    <property type="match status" value="1"/>
</dbReference>